<organism evidence="1 2">
    <name type="scientific">Deinococcus petrolearius</name>
    <dbReference type="NCBI Taxonomy" id="1751295"/>
    <lineage>
        <taxon>Bacteria</taxon>
        <taxon>Thermotogati</taxon>
        <taxon>Deinococcota</taxon>
        <taxon>Deinococci</taxon>
        <taxon>Deinococcales</taxon>
        <taxon>Deinococcaceae</taxon>
        <taxon>Deinococcus</taxon>
    </lineage>
</organism>
<name>A0ABW1DLP7_9DEIO</name>
<gene>
    <name evidence="1" type="ORF">ACFPQ6_14695</name>
</gene>
<dbReference type="RefSeq" id="WP_380050785.1">
    <property type="nucleotide sequence ID" value="NZ_JBHSOH010000026.1"/>
</dbReference>
<evidence type="ECO:0000313" key="2">
    <source>
        <dbReference type="Proteomes" id="UP001595979"/>
    </source>
</evidence>
<dbReference type="EMBL" id="JBHSOH010000026">
    <property type="protein sequence ID" value="MFC5849552.1"/>
    <property type="molecule type" value="Genomic_DNA"/>
</dbReference>
<comment type="caution">
    <text evidence="1">The sequence shown here is derived from an EMBL/GenBank/DDBJ whole genome shotgun (WGS) entry which is preliminary data.</text>
</comment>
<proteinExistence type="predicted"/>
<keyword evidence="2" id="KW-1185">Reference proteome</keyword>
<dbReference type="Proteomes" id="UP001595979">
    <property type="component" value="Unassembled WGS sequence"/>
</dbReference>
<accession>A0ABW1DLP7</accession>
<protein>
    <submittedName>
        <fullName evidence="1">Uncharacterized protein</fullName>
    </submittedName>
</protein>
<reference evidence="2" key="1">
    <citation type="journal article" date="2019" name="Int. J. Syst. Evol. Microbiol.">
        <title>The Global Catalogue of Microorganisms (GCM) 10K type strain sequencing project: providing services to taxonomists for standard genome sequencing and annotation.</title>
        <authorList>
            <consortium name="The Broad Institute Genomics Platform"/>
            <consortium name="The Broad Institute Genome Sequencing Center for Infectious Disease"/>
            <person name="Wu L."/>
            <person name="Ma J."/>
        </authorList>
    </citation>
    <scope>NUCLEOTIDE SEQUENCE [LARGE SCALE GENOMIC DNA]</scope>
    <source>
        <strain evidence="2">CGMCC 1.15053</strain>
    </source>
</reference>
<evidence type="ECO:0000313" key="1">
    <source>
        <dbReference type="EMBL" id="MFC5849552.1"/>
    </source>
</evidence>
<sequence length="279" mass="30399">MRTLATDGDTARALRAYFEKRKQPGSHIAGLELNGDVAYLAVTRQGLTEAFVVELSPLPTRPFGHDLALGPVQREQQGPVHCEVSPAFLKHLSPLSPMFTTPEGEAWRSRATAHAQRQARSQKGDVLLGTYGSARGCISYDEEAKNAFKADSIRYLKRLAKALDYPTAEGRPRAVTWNAGGVAVSGEAMLHLQVDAGLIVMVEVFASGTSGRTSPSGTAIMWRFENSTGKGNRYPHPNQWPLWSLSVPELAQAIRREAEQFLAWRAARPVPLQPLAAAS</sequence>